<dbReference type="InterPro" id="IPR000073">
    <property type="entry name" value="AB_hydrolase_1"/>
</dbReference>
<dbReference type="Gene3D" id="3.40.50.1820">
    <property type="entry name" value="alpha/beta hydrolase"/>
    <property type="match status" value="1"/>
</dbReference>
<name>A0A1H1LW54_9MICO</name>
<dbReference type="SUPFAM" id="SSF53474">
    <property type="entry name" value="alpha/beta-Hydrolases"/>
    <property type="match status" value="1"/>
</dbReference>
<evidence type="ECO:0000313" key="4">
    <source>
        <dbReference type="Proteomes" id="UP000199649"/>
    </source>
</evidence>
<accession>A0A1H1LW54</accession>
<protein>
    <submittedName>
        <fullName evidence="3">Lysophospholipase, alpha-beta hydrolase superfamily</fullName>
    </submittedName>
</protein>
<evidence type="ECO:0000259" key="2">
    <source>
        <dbReference type="Pfam" id="PF12697"/>
    </source>
</evidence>
<evidence type="ECO:0000313" key="3">
    <source>
        <dbReference type="EMBL" id="SDR78482.1"/>
    </source>
</evidence>
<dbReference type="Pfam" id="PF12697">
    <property type="entry name" value="Abhydrolase_6"/>
    <property type="match status" value="1"/>
</dbReference>
<dbReference type="GO" id="GO:0016787">
    <property type="term" value="F:hydrolase activity"/>
    <property type="evidence" value="ECO:0007669"/>
    <property type="project" value="UniProtKB-KW"/>
</dbReference>
<dbReference type="RefSeq" id="WP_197674431.1">
    <property type="nucleotide sequence ID" value="NZ_LT629734.1"/>
</dbReference>
<gene>
    <name evidence="3" type="ORF">SAMN04489719_0763</name>
</gene>
<proteinExistence type="predicted"/>
<dbReference type="PANTHER" id="PTHR43689">
    <property type="entry name" value="HYDROLASE"/>
    <property type="match status" value="1"/>
</dbReference>
<keyword evidence="4" id="KW-1185">Reference proteome</keyword>
<dbReference type="AlphaFoldDB" id="A0A1H1LW54"/>
<feature type="domain" description="AB hydrolase-1" evidence="2">
    <location>
        <begin position="49"/>
        <end position="285"/>
    </location>
</feature>
<keyword evidence="3" id="KW-0378">Hydrolase</keyword>
<sequence length="305" mass="32698">MSAASDYAQHLPAGRRAAARHEPTERRWAWRRHDVCIAEALAPASPARLLVVHGAGAHSGALWPIASLLHGRGLEVLAVDLPLYGGTRTHDPAGVRYDDWVALLVDLVAAERERDPRPLVLLGASIGGMLVLEVAGRTSGVDAVLATCLLDPRDARARARMTRFGPLAALAPLLLPAVRGRLARLRIPMSAVADLRRMSRSAALSRQCAADPRGGGARVPLGFLASYLAYRHTGPRTATVPVSLVHPDHDSWTPMELSARVLRRLRAPSRLVPLRGCGHFPVEEPGLGDLLDEVGSVMADVGGRR</sequence>
<dbReference type="InterPro" id="IPR029058">
    <property type="entry name" value="AB_hydrolase_fold"/>
</dbReference>
<organism evidence="3 4">
    <name type="scientific">Agrococcus carbonis</name>
    <dbReference type="NCBI Taxonomy" id="684552"/>
    <lineage>
        <taxon>Bacteria</taxon>
        <taxon>Bacillati</taxon>
        <taxon>Actinomycetota</taxon>
        <taxon>Actinomycetes</taxon>
        <taxon>Micrococcales</taxon>
        <taxon>Microbacteriaceae</taxon>
        <taxon>Agrococcus</taxon>
    </lineage>
</organism>
<reference evidence="4" key="1">
    <citation type="submission" date="2016-10" db="EMBL/GenBank/DDBJ databases">
        <authorList>
            <person name="Varghese N."/>
            <person name="Submissions S."/>
        </authorList>
    </citation>
    <scope>NUCLEOTIDE SEQUENCE [LARGE SCALE GENOMIC DNA]</scope>
    <source>
        <strain evidence="4">DSM 22965</strain>
    </source>
</reference>
<dbReference type="Proteomes" id="UP000199649">
    <property type="component" value="Chromosome I"/>
</dbReference>
<evidence type="ECO:0000256" key="1">
    <source>
        <dbReference type="SAM" id="MobiDB-lite"/>
    </source>
</evidence>
<dbReference type="STRING" id="684552.SAMN04489719_0763"/>
<dbReference type="PANTHER" id="PTHR43689:SF8">
    <property type="entry name" value="ALPHA_BETA-HYDROLASES SUPERFAMILY PROTEIN"/>
    <property type="match status" value="1"/>
</dbReference>
<dbReference type="EMBL" id="LT629734">
    <property type="protein sequence ID" value="SDR78482.1"/>
    <property type="molecule type" value="Genomic_DNA"/>
</dbReference>
<feature type="region of interest" description="Disordered" evidence="1">
    <location>
        <begin position="1"/>
        <end position="23"/>
    </location>
</feature>